<dbReference type="EMBL" id="JAOCCL010000009">
    <property type="protein sequence ID" value="MDH0825900.1"/>
    <property type="molecule type" value="Genomic_DNA"/>
</dbReference>
<evidence type="ECO:0000313" key="2">
    <source>
        <dbReference type="EMBL" id="RSE18590.1"/>
    </source>
</evidence>
<reference evidence="1" key="3">
    <citation type="submission" date="2022-09" db="EMBL/GenBank/DDBJ databases">
        <title>Intensive care unit water sources are persistently colonized with multi-drug resistant bacteria and are the site of extensive horizontal gene transfer of antibiotic resistance genes.</title>
        <authorList>
            <person name="Diorio-Toth L."/>
        </authorList>
    </citation>
    <scope>NUCLEOTIDE SEQUENCE</scope>
    <source>
        <strain evidence="1">GD03885</strain>
    </source>
</reference>
<organism evidence="3 4">
    <name type="scientific">Acinetobacter johnsonii</name>
    <dbReference type="NCBI Taxonomy" id="40214"/>
    <lineage>
        <taxon>Bacteria</taxon>
        <taxon>Pseudomonadati</taxon>
        <taxon>Pseudomonadota</taxon>
        <taxon>Gammaproteobacteria</taxon>
        <taxon>Moraxellales</taxon>
        <taxon>Moraxellaceae</taxon>
        <taxon>Acinetobacter</taxon>
    </lineage>
</organism>
<dbReference type="Proteomes" id="UP001160116">
    <property type="component" value="Unassembled WGS sequence"/>
</dbReference>
<dbReference type="RefSeq" id="WP_004980994.1">
    <property type="nucleotide sequence ID" value="NZ_CP070866.1"/>
</dbReference>
<evidence type="ECO:0000313" key="5">
    <source>
        <dbReference type="Proteomes" id="UP000277537"/>
    </source>
</evidence>
<reference evidence="3 4" key="1">
    <citation type="submission" date="2017-02" db="EMBL/GenBank/DDBJ databases">
        <authorList>
            <person name="Peterson S.W."/>
        </authorList>
    </citation>
    <scope>NUCLEOTIDE SEQUENCE [LARGE SCALE GENOMIC DNA]</scope>
    <source>
        <strain evidence="3">C6</strain>
    </source>
</reference>
<name>A0A1R7Q8K3_ACIJO</name>
<dbReference type="AlphaFoldDB" id="A0A1R7Q8K3"/>
<evidence type="ECO:0000313" key="3">
    <source>
        <dbReference type="EMBL" id="SJX20572.1"/>
    </source>
</evidence>
<dbReference type="EMBL" id="FUUY01000001">
    <property type="protein sequence ID" value="SJX20572.1"/>
    <property type="molecule type" value="Genomic_DNA"/>
</dbReference>
<dbReference type="Proteomes" id="UP000196240">
    <property type="component" value="Unassembled WGS sequence"/>
</dbReference>
<reference evidence="2 5" key="2">
    <citation type="submission" date="2018-10" db="EMBL/GenBank/DDBJ databases">
        <title>Transmission dynamics of multidrug resistant bacteria on intensive care unit surfaces.</title>
        <authorList>
            <person name="D'Souza A.W."/>
            <person name="Potter R.F."/>
            <person name="Wallace M."/>
            <person name="Shupe A."/>
            <person name="Patel S."/>
            <person name="Sun S."/>
            <person name="Gul D."/>
            <person name="Kwon J.H."/>
            <person name="Andleeb S."/>
            <person name="Burnham C.-A.D."/>
            <person name="Dantas G."/>
        </authorList>
    </citation>
    <scope>NUCLEOTIDE SEQUENCE [LARGE SCALE GENOMIC DNA]</scope>
    <source>
        <strain evidence="2 5">AJ_385</strain>
    </source>
</reference>
<dbReference type="EMBL" id="RHXE01000060">
    <property type="protein sequence ID" value="RSE18590.1"/>
    <property type="molecule type" value="Genomic_DNA"/>
</dbReference>
<accession>A0A1R7Q8K3</accession>
<gene>
    <name evidence="3" type="ORF">ACNJC6_00160</name>
    <name evidence="2" type="ORF">EGT73_16295</name>
    <name evidence="1" type="ORF">N5C97_05210</name>
</gene>
<evidence type="ECO:0000313" key="1">
    <source>
        <dbReference type="EMBL" id="MDH0825900.1"/>
    </source>
</evidence>
<protein>
    <submittedName>
        <fullName evidence="3">Uncharacterized protein</fullName>
    </submittedName>
</protein>
<sequence length="66" mass="7837">MKILSTSYTHAHGFRALKRLHKAVIYNSVLPDELHKLYKALIHFERYIERLAHQQTAVKKKKSNKH</sequence>
<proteinExistence type="predicted"/>
<evidence type="ECO:0000313" key="4">
    <source>
        <dbReference type="Proteomes" id="UP000196240"/>
    </source>
</evidence>
<dbReference type="Proteomes" id="UP000277537">
    <property type="component" value="Unassembled WGS sequence"/>
</dbReference>